<dbReference type="AlphaFoldDB" id="A0A6A6QZP2"/>
<keyword evidence="3" id="KW-1185">Reference proteome</keyword>
<dbReference type="Proteomes" id="UP000799750">
    <property type="component" value="Unassembled WGS sequence"/>
</dbReference>
<feature type="chain" id="PRO_5025565578" evidence="1">
    <location>
        <begin position="22"/>
        <end position="182"/>
    </location>
</feature>
<protein>
    <submittedName>
        <fullName evidence="2">Uncharacterized protein</fullName>
    </submittedName>
</protein>
<gene>
    <name evidence="2" type="ORF">BU16DRAFT_329097</name>
</gene>
<evidence type="ECO:0000313" key="2">
    <source>
        <dbReference type="EMBL" id="KAF2497921.1"/>
    </source>
</evidence>
<organism evidence="2 3">
    <name type="scientific">Lophium mytilinum</name>
    <dbReference type="NCBI Taxonomy" id="390894"/>
    <lineage>
        <taxon>Eukaryota</taxon>
        <taxon>Fungi</taxon>
        <taxon>Dikarya</taxon>
        <taxon>Ascomycota</taxon>
        <taxon>Pezizomycotina</taxon>
        <taxon>Dothideomycetes</taxon>
        <taxon>Pleosporomycetidae</taxon>
        <taxon>Mytilinidiales</taxon>
        <taxon>Mytilinidiaceae</taxon>
        <taxon>Lophium</taxon>
    </lineage>
</organism>
<evidence type="ECO:0000313" key="3">
    <source>
        <dbReference type="Proteomes" id="UP000799750"/>
    </source>
</evidence>
<proteinExistence type="predicted"/>
<dbReference type="OrthoDB" id="2338662at2759"/>
<accession>A0A6A6QZP2</accession>
<sequence length="182" mass="19970">MAVSILCRILTALAALQIAVALNIPSSVEKSYIQPSRRLSLIATSKEAYLNLELRPRNEFYYQNETTASFIVDTSVNYEHRGSPFTNKTFTPGRIDSVPFTTMKIQITNTLDSMTLVAWSDVAVNSMSNEFAFNLSSLAPKASAYPVNIIGISPDGIQSYYATSSITVLLAGELRNNRTVAC</sequence>
<reference evidence="2" key="1">
    <citation type="journal article" date="2020" name="Stud. Mycol.">
        <title>101 Dothideomycetes genomes: a test case for predicting lifestyles and emergence of pathogens.</title>
        <authorList>
            <person name="Haridas S."/>
            <person name="Albert R."/>
            <person name="Binder M."/>
            <person name="Bloem J."/>
            <person name="Labutti K."/>
            <person name="Salamov A."/>
            <person name="Andreopoulos B."/>
            <person name="Baker S."/>
            <person name="Barry K."/>
            <person name="Bills G."/>
            <person name="Bluhm B."/>
            <person name="Cannon C."/>
            <person name="Castanera R."/>
            <person name="Culley D."/>
            <person name="Daum C."/>
            <person name="Ezra D."/>
            <person name="Gonzalez J."/>
            <person name="Henrissat B."/>
            <person name="Kuo A."/>
            <person name="Liang C."/>
            <person name="Lipzen A."/>
            <person name="Lutzoni F."/>
            <person name="Magnuson J."/>
            <person name="Mondo S."/>
            <person name="Nolan M."/>
            <person name="Ohm R."/>
            <person name="Pangilinan J."/>
            <person name="Park H.-J."/>
            <person name="Ramirez L."/>
            <person name="Alfaro M."/>
            <person name="Sun H."/>
            <person name="Tritt A."/>
            <person name="Yoshinaga Y."/>
            <person name="Zwiers L.-H."/>
            <person name="Turgeon B."/>
            <person name="Goodwin S."/>
            <person name="Spatafora J."/>
            <person name="Crous P."/>
            <person name="Grigoriev I."/>
        </authorList>
    </citation>
    <scope>NUCLEOTIDE SEQUENCE</scope>
    <source>
        <strain evidence="2">CBS 269.34</strain>
    </source>
</reference>
<feature type="signal peptide" evidence="1">
    <location>
        <begin position="1"/>
        <end position="21"/>
    </location>
</feature>
<keyword evidence="1" id="KW-0732">Signal</keyword>
<dbReference type="EMBL" id="MU004186">
    <property type="protein sequence ID" value="KAF2497921.1"/>
    <property type="molecule type" value="Genomic_DNA"/>
</dbReference>
<name>A0A6A6QZP2_9PEZI</name>
<evidence type="ECO:0000256" key="1">
    <source>
        <dbReference type="SAM" id="SignalP"/>
    </source>
</evidence>